<evidence type="ECO:0000313" key="1">
    <source>
        <dbReference type="EMBL" id="PJZ29488.1"/>
    </source>
</evidence>
<keyword evidence="2" id="KW-1185">Reference proteome</keyword>
<reference evidence="1 2" key="1">
    <citation type="submission" date="2017-07" db="EMBL/GenBank/DDBJ databases">
        <title>Leptospira spp. isolated from tropical soils.</title>
        <authorList>
            <person name="Thibeaux R."/>
            <person name="Iraola G."/>
            <person name="Ferres I."/>
            <person name="Bierque E."/>
            <person name="Girault D."/>
            <person name="Soupe-Gilbert M.-E."/>
            <person name="Picardeau M."/>
            <person name="Goarant C."/>
        </authorList>
    </citation>
    <scope>NUCLEOTIDE SEQUENCE [LARGE SCALE GENOMIC DNA]</scope>
    <source>
        <strain evidence="1 2">JW2-C-B1</strain>
    </source>
</reference>
<evidence type="ECO:0000313" key="2">
    <source>
        <dbReference type="Proteomes" id="UP000231919"/>
    </source>
</evidence>
<evidence type="ECO:0008006" key="3">
    <source>
        <dbReference type="Google" id="ProtNLM"/>
    </source>
</evidence>
<sequence length="140" mass="15899">MLFMKKIFAYFYLTPLLLVLYCAGIGGDQISGNEDFKERFETTLKSKLLSCNILDSSLSNYSILLTKNSSTNPLSFLGPSSYYTQKDIDFCLKSIVATPCGSNIQEFLLNHTLNTLMFCRPERACLFDKSHFGQGMWCLR</sequence>
<proteinExistence type="predicted"/>
<name>A0ABX4N7Y7_9LEPT</name>
<gene>
    <name evidence="1" type="ORF">CH378_12425</name>
</gene>
<dbReference type="Proteomes" id="UP000231919">
    <property type="component" value="Unassembled WGS sequence"/>
</dbReference>
<comment type="caution">
    <text evidence="1">The sequence shown here is derived from an EMBL/GenBank/DDBJ whole genome shotgun (WGS) entry which is preliminary data.</text>
</comment>
<protein>
    <recommendedName>
        <fullName evidence="3">TIGR04452 family lipoprotein</fullName>
    </recommendedName>
</protein>
<dbReference type="EMBL" id="NPDP01000021">
    <property type="protein sequence ID" value="PJZ29488.1"/>
    <property type="molecule type" value="Genomic_DNA"/>
</dbReference>
<organism evidence="1 2">
    <name type="scientific">Leptospira kmetyi</name>
    <dbReference type="NCBI Taxonomy" id="408139"/>
    <lineage>
        <taxon>Bacteria</taxon>
        <taxon>Pseudomonadati</taxon>
        <taxon>Spirochaetota</taxon>
        <taxon>Spirochaetia</taxon>
        <taxon>Leptospirales</taxon>
        <taxon>Leptospiraceae</taxon>
        <taxon>Leptospira</taxon>
    </lineage>
</organism>
<accession>A0ABX4N7Y7</accession>